<evidence type="ECO:0000313" key="1">
    <source>
        <dbReference type="EMBL" id="KAJ8679983.1"/>
    </source>
</evidence>
<protein>
    <submittedName>
        <fullName evidence="1">Uncharacterized protein</fullName>
    </submittedName>
</protein>
<comment type="caution">
    <text evidence="1">The sequence shown here is derived from an EMBL/GenBank/DDBJ whole genome shotgun (WGS) entry which is preliminary data.</text>
</comment>
<name>A0ACC2PA62_9HYME</name>
<reference evidence="1" key="1">
    <citation type="submission" date="2023-04" db="EMBL/GenBank/DDBJ databases">
        <title>A chromosome-level genome assembly of the parasitoid wasp Eretmocerus hayati.</title>
        <authorList>
            <person name="Zhong Y."/>
            <person name="Liu S."/>
            <person name="Liu Y."/>
        </authorList>
    </citation>
    <scope>NUCLEOTIDE SEQUENCE</scope>
    <source>
        <strain evidence="1">ZJU_SS_LIU_2023</strain>
    </source>
</reference>
<organism evidence="1 2">
    <name type="scientific">Eretmocerus hayati</name>
    <dbReference type="NCBI Taxonomy" id="131215"/>
    <lineage>
        <taxon>Eukaryota</taxon>
        <taxon>Metazoa</taxon>
        <taxon>Ecdysozoa</taxon>
        <taxon>Arthropoda</taxon>
        <taxon>Hexapoda</taxon>
        <taxon>Insecta</taxon>
        <taxon>Pterygota</taxon>
        <taxon>Neoptera</taxon>
        <taxon>Endopterygota</taxon>
        <taxon>Hymenoptera</taxon>
        <taxon>Apocrita</taxon>
        <taxon>Proctotrupomorpha</taxon>
        <taxon>Chalcidoidea</taxon>
        <taxon>Aphelinidae</taxon>
        <taxon>Aphelininae</taxon>
        <taxon>Eretmocerus</taxon>
    </lineage>
</organism>
<accession>A0ACC2PA62</accession>
<keyword evidence="2" id="KW-1185">Reference proteome</keyword>
<evidence type="ECO:0000313" key="2">
    <source>
        <dbReference type="Proteomes" id="UP001239111"/>
    </source>
</evidence>
<proteinExistence type="predicted"/>
<dbReference type="EMBL" id="CM056742">
    <property type="protein sequence ID" value="KAJ8679983.1"/>
    <property type="molecule type" value="Genomic_DNA"/>
</dbReference>
<gene>
    <name evidence="1" type="ORF">QAD02_015770</name>
</gene>
<dbReference type="Proteomes" id="UP001239111">
    <property type="component" value="Chromosome 2"/>
</dbReference>
<sequence>MTSLTRENVETVALRAGLLNSGEKIVRYELEPYSESKAGILGQHQLLRVQISDQTRTSATHKSFFVKSLSDESTAIAQLMDGIFIEETHFFDKVLTTLSRTCRHEKWLPTCYLVQPKQLVFEDLRAQGFSIRESFPLNETDIRSALSSLAELHAYSLMFEGQSSKKLTEIFPNAFKERVFTSGHKYGEIIALGFKTIELMARKLGLDSNLVPEIMRRVYESVRPAKDARVPNVICHSDLWKNNLMFDQSQPPKCVLVDFQLLRYASPSIDVGMLLYINSTPDFRKKMESQMIEHYYEALRHAISRSDAEIVLPSCEALKEDWQKRRIVGMTYACMYLPGHYLKKEKSDLLMNDPKILEKWLFKDRFGLISKAIDEDPIYKERMTAIVSDLIEEEKHLSLAV</sequence>